<gene>
    <name evidence="1" type="ORF">B0J11DRAFT_501359</name>
</gene>
<accession>A0A9P9EKM2</accession>
<organism evidence="1 2">
    <name type="scientific">Dendryphion nanum</name>
    <dbReference type="NCBI Taxonomy" id="256645"/>
    <lineage>
        <taxon>Eukaryota</taxon>
        <taxon>Fungi</taxon>
        <taxon>Dikarya</taxon>
        <taxon>Ascomycota</taxon>
        <taxon>Pezizomycotina</taxon>
        <taxon>Dothideomycetes</taxon>
        <taxon>Pleosporomycetidae</taxon>
        <taxon>Pleosporales</taxon>
        <taxon>Torulaceae</taxon>
        <taxon>Dendryphion</taxon>
    </lineage>
</organism>
<reference evidence="1" key="1">
    <citation type="journal article" date="2021" name="Nat. Commun.">
        <title>Genetic determinants of endophytism in the Arabidopsis root mycobiome.</title>
        <authorList>
            <person name="Mesny F."/>
            <person name="Miyauchi S."/>
            <person name="Thiergart T."/>
            <person name="Pickel B."/>
            <person name="Atanasova L."/>
            <person name="Karlsson M."/>
            <person name="Huettel B."/>
            <person name="Barry K.W."/>
            <person name="Haridas S."/>
            <person name="Chen C."/>
            <person name="Bauer D."/>
            <person name="Andreopoulos W."/>
            <person name="Pangilinan J."/>
            <person name="LaButti K."/>
            <person name="Riley R."/>
            <person name="Lipzen A."/>
            <person name="Clum A."/>
            <person name="Drula E."/>
            <person name="Henrissat B."/>
            <person name="Kohler A."/>
            <person name="Grigoriev I.V."/>
            <person name="Martin F.M."/>
            <person name="Hacquard S."/>
        </authorList>
    </citation>
    <scope>NUCLEOTIDE SEQUENCE</scope>
    <source>
        <strain evidence="1">MPI-CAGE-CH-0243</strain>
    </source>
</reference>
<name>A0A9P9EKM2_9PLEO</name>
<proteinExistence type="predicted"/>
<evidence type="ECO:0000313" key="1">
    <source>
        <dbReference type="EMBL" id="KAH7139192.1"/>
    </source>
</evidence>
<dbReference type="EMBL" id="JAGMWT010000001">
    <property type="protein sequence ID" value="KAH7139192.1"/>
    <property type="molecule type" value="Genomic_DNA"/>
</dbReference>
<evidence type="ECO:0000313" key="2">
    <source>
        <dbReference type="Proteomes" id="UP000700596"/>
    </source>
</evidence>
<dbReference type="AlphaFoldDB" id="A0A9P9EKM2"/>
<keyword evidence="2" id="KW-1185">Reference proteome</keyword>
<sequence>MDLGKVLQALPTMRGREERNHALGAFVDRLDPYDVRHLQSLLLCKTFQMDVVGSLPLELVAQIFAYIDPVAVYRLQIVRLFHLQRSNFGQYHCLLPALVTSLILNKASTKAISRGHICILPQLDNNLFDIADSPIAVSRRWNFILRAPVVLKASLGPWCKNLHISNDLNSEAACVIYQEKAEKLHRFRTGRPYDERLYEMPKESCYSDRSSSTIQLVGDALIWIDPSRRILWTWNLCSGKRKPLFDVPRQTISKFSASTEAIAFATFNNTCYVTIGDETRSFKLPNSAIFKSMHCDGRMVACAGMIGFSAHLYIWDYDTRTGKSFTLGATEPPLAQCSPSPGNVHEIAVLLDSDVRLVTLFSVAHPPSFGTPYRSAAIHYAAYTFTGDQISQGSRSFDDITALELSQFLPVDNENRFALEAETDGRGGMDVNRFEFDRKTAKFTRKEEQLPKHLNRATSWWNDTFFQAVRPKGRKSEAIVCLRDRSNWHYRKLMEPESFENFEADLFQTYHASVLLSDKFAVHLARSELRIFSFDKHFIFPELEDVAGKPLKS</sequence>
<comment type="caution">
    <text evidence="1">The sequence shown here is derived from an EMBL/GenBank/DDBJ whole genome shotgun (WGS) entry which is preliminary data.</text>
</comment>
<dbReference type="SUPFAM" id="SSF82171">
    <property type="entry name" value="DPP6 N-terminal domain-like"/>
    <property type="match status" value="1"/>
</dbReference>
<protein>
    <recommendedName>
        <fullName evidence="3">F-box domain-containing protein</fullName>
    </recommendedName>
</protein>
<evidence type="ECO:0008006" key="3">
    <source>
        <dbReference type="Google" id="ProtNLM"/>
    </source>
</evidence>
<dbReference type="Proteomes" id="UP000700596">
    <property type="component" value="Unassembled WGS sequence"/>
</dbReference>
<dbReference type="OrthoDB" id="5295250at2759"/>